<protein>
    <submittedName>
        <fullName evidence="1">Uncharacterized protein</fullName>
    </submittedName>
</protein>
<dbReference type="EMBL" id="JALBCA010000035">
    <property type="protein sequence ID" value="KAI2387890.1"/>
    <property type="molecule type" value="Genomic_DNA"/>
</dbReference>
<accession>A0ACB8V131</accession>
<organism evidence="1">
    <name type="scientific">Ophidiomyces ophidiicola</name>
    <dbReference type="NCBI Taxonomy" id="1387563"/>
    <lineage>
        <taxon>Eukaryota</taxon>
        <taxon>Fungi</taxon>
        <taxon>Dikarya</taxon>
        <taxon>Ascomycota</taxon>
        <taxon>Pezizomycotina</taxon>
        <taxon>Eurotiomycetes</taxon>
        <taxon>Eurotiomycetidae</taxon>
        <taxon>Onygenales</taxon>
        <taxon>Onygenaceae</taxon>
        <taxon>Ophidiomyces</taxon>
    </lineage>
</organism>
<comment type="caution">
    <text evidence="1">The sequence shown here is derived from an EMBL/GenBank/DDBJ whole genome shotgun (WGS) entry which is preliminary data.</text>
</comment>
<name>A0ACB8V131_9EURO</name>
<proteinExistence type="predicted"/>
<gene>
    <name evidence="1" type="ORF">LOY88_002847</name>
</gene>
<sequence length="954" mass="102258">MVKALWIGTFIQLLVGLVSGDPPKLPYNPSYIWVPSSENGSSLAYILLPTSQGSNELQLQAFNISAPFDTSAPPLVNVRNKPPFLSNNGIKSIIPLPNKDGVPMVYAGDCESGAAQLWRFVPDARRLGEGTWSNLSLKEVESKEGLGRVGPNNLAAAITFPALTRGNLFDVYVFGGMCPVVGGEAKGWMSKANYSREMIVLDPTKSPGDGLYLASMLSSRSPPVRQAGSTITPLLPTHSNSSTGNQLRQQRFALVGGHTQDAFIDMSRIALFSLPEGTWSYVPITNLPTSSGQQSVRGIEPRSGHTAILAPGGDKLIILGGWVGDITEPAQPQLAVLHLGEDYGGSGEWAWSIPKDSSPGIPKGIGIFGHGAAILPGGIMAVVGGYEISRSSKRSVLERRDNTQVYLFNMTSESWITSYAPPEKPGPVHSPGPLSSMAQKAGLGVGLGVGISAAMAALVFLFCARTRHRRVHKRNREQELRKLALGAERPHMNVSETPSGLYQPMLPATPSRPRANSHHDSDWNDKNASAAERTSLLVDTTPTRTSVGMASKTYQPAGYSDDLRRPSTLGIIHPIDEGEEYGDYPQAGTEPSGARGTHRHSKSSAMSDPFRDPPSPVKACLSPQMIIPPRSVDSSNTEWAHGHGSNVMTPAVIQGRRTDSLSKTDRTLSGLSESSGSTMSTSSYRTNSMGLNQMSAFRHSSLPLIEMPEESAFSLELLTNELKLRSDKTSNEKLSRPESGSLLGSSLLPSETGEPPVQSKSKALDWVGSVRRALSFKRSDTSDSSLANSDPPLGLERSSSSSPTKSFYSAQEHMSGYSDDGAKPPRRAFSTNSSALQRKQGAKDWNVKRSSTERSTLLRRGTYEDALSAGRRTGGSSSKDMDSPALAGYDDEGDDEEEDDWDVEAAAEGRVVQVTFTVPKEKLRVVNAGAGDGLDDDDDGNDHGRNNAATASKQ</sequence>
<evidence type="ECO:0000313" key="1">
    <source>
        <dbReference type="EMBL" id="KAI2387890.1"/>
    </source>
</evidence>
<reference evidence="1" key="1">
    <citation type="journal article" date="2022" name="bioRxiv">
        <title>Population genetic analysis of Ophidiomyces ophidiicola, the causative agent of snake fungal disease, indicates recent introductions to the USA.</title>
        <authorList>
            <person name="Ladner J.T."/>
            <person name="Palmer J.M."/>
            <person name="Ettinger C.L."/>
            <person name="Stajich J.E."/>
            <person name="Farrell T.M."/>
            <person name="Glorioso B.M."/>
            <person name="Lawson B."/>
            <person name="Price S.J."/>
            <person name="Stengle A.G."/>
            <person name="Grear D.A."/>
            <person name="Lorch J.M."/>
        </authorList>
    </citation>
    <scope>NUCLEOTIDE SEQUENCE</scope>
    <source>
        <strain evidence="1">NWHC 24266-5</strain>
    </source>
</reference>